<dbReference type="AlphaFoldDB" id="A0A0V0QZB9"/>
<evidence type="ECO:0000313" key="1">
    <source>
        <dbReference type="EMBL" id="KRX07651.1"/>
    </source>
</evidence>
<sequence>MAIRQKIETQSLDYGWERILVFYKAKLENELQKQYVNIIYEQAKVKMEASSKTKIKEAYELLNKQIDKLEIKLISDSYPANIYQEFCREYNSDLKSTFEIQTPYAVVQGNDLYKWAKQLKDEKGYDLAFNQIVSKYFPDEKNTENKLFSICKKSQTERLKEYCLDIIELLHQSQENNWTPLHTDQINPEYLKDLQYQYEKYPQDNLNCESLNELRFSKISEVSNEQEGVKVLSKMNQSKIFSQSSLLQQSIIQNSEIRDELKQSVLQ</sequence>
<dbReference type="EMBL" id="LDAU01000082">
    <property type="protein sequence ID" value="KRX07651.1"/>
    <property type="molecule type" value="Genomic_DNA"/>
</dbReference>
<reference evidence="1 2" key="1">
    <citation type="journal article" date="2015" name="Sci. Rep.">
        <title>Genome of the facultative scuticociliatosis pathogen Pseudocohnilembus persalinus provides insight into its virulence through horizontal gene transfer.</title>
        <authorList>
            <person name="Xiong J."/>
            <person name="Wang G."/>
            <person name="Cheng J."/>
            <person name="Tian M."/>
            <person name="Pan X."/>
            <person name="Warren A."/>
            <person name="Jiang C."/>
            <person name="Yuan D."/>
            <person name="Miao W."/>
        </authorList>
    </citation>
    <scope>NUCLEOTIDE SEQUENCE [LARGE SCALE GENOMIC DNA]</scope>
    <source>
        <strain evidence="1">36N120E</strain>
    </source>
</reference>
<proteinExistence type="predicted"/>
<gene>
    <name evidence="1" type="ORF">PPERSA_11200</name>
</gene>
<dbReference type="Proteomes" id="UP000054937">
    <property type="component" value="Unassembled WGS sequence"/>
</dbReference>
<name>A0A0V0QZB9_PSEPJ</name>
<comment type="caution">
    <text evidence="1">The sequence shown here is derived from an EMBL/GenBank/DDBJ whole genome shotgun (WGS) entry which is preliminary data.</text>
</comment>
<evidence type="ECO:0000313" key="2">
    <source>
        <dbReference type="Proteomes" id="UP000054937"/>
    </source>
</evidence>
<protein>
    <submittedName>
        <fullName evidence="1">Uncharacterized protein</fullName>
    </submittedName>
</protein>
<accession>A0A0V0QZB9</accession>
<dbReference type="InParanoid" id="A0A0V0QZB9"/>
<organism evidence="1 2">
    <name type="scientific">Pseudocohnilembus persalinus</name>
    <name type="common">Ciliate</name>
    <dbReference type="NCBI Taxonomy" id="266149"/>
    <lineage>
        <taxon>Eukaryota</taxon>
        <taxon>Sar</taxon>
        <taxon>Alveolata</taxon>
        <taxon>Ciliophora</taxon>
        <taxon>Intramacronucleata</taxon>
        <taxon>Oligohymenophorea</taxon>
        <taxon>Scuticociliatia</taxon>
        <taxon>Philasterida</taxon>
        <taxon>Pseudocohnilembidae</taxon>
        <taxon>Pseudocohnilembus</taxon>
    </lineage>
</organism>
<keyword evidence="2" id="KW-1185">Reference proteome</keyword>